<dbReference type="Pfam" id="PF01549">
    <property type="entry name" value="ShK"/>
    <property type="match status" value="2"/>
</dbReference>
<reference evidence="3 4" key="1">
    <citation type="submission" date="2020-06" db="EMBL/GenBank/DDBJ databases">
        <authorList>
            <person name="Li R."/>
            <person name="Bekaert M."/>
        </authorList>
    </citation>
    <scope>NUCLEOTIDE SEQUENCE [LARGE SCALE GENOMIC DNA]</scope>
    <source>
        <strain evidence="4">wild</strain>
    </source>
</reference>
<dbReference type="SMART" id="SM00254">
    <property type="entry name" value="ShKT"/>
    <property type="match status" value="3"/>
</dbReference>
<evidence type="ECO:0000313" key="3">
    <source>
        <dbReference type="EMBL" id="CAC5386003.1"/>
    </source>
</evidence>
<evidence type="ECO:0000313" key="4">
    <source>
        <dbReference type="Proteomes" id="UP000507470"/>
    </source>
</evidence>
<evidence type="ECO:0000256" key="1">
    <source>
        <dbReference type="PROSITE-ProRule" id="PRU01005"/>
    </source>
</evidence>
<comment type="caution">
    <text evidence="1">Lacks conserved residue(s) required for the propagation of feature annotation.</text>
</comment>
<evidence type="ECO:0000259" key="2">
    <source>
        <dbReference type="PROSITE" id="PS51670"/>
    </source>
</evidence>
<feature type="domain" description="ShKT" evidence="2">
    <location>
        <begin position="140"/>
        <end position="169"/>
    </location>
</feature>
<organism evidence="3 4">
    <name type="scientific">Mytilus coruscus</name>
    <name type="common">Sea mussel</name>
    <dbReference type="NCBI Taxonomy" id="42192"/>
    <lineage>
        <taxon>Eukaryota</taxon>
        <taxon>Metazoa</taxon>
        <taxon>Spiralia</taxon>
        <taxon>Lophotrochozoa</taxon>
        <taxon>Mollusca</taxon>
        <taxon>Bivalvia</taxon>
        <taxon>Autobranchia</taxon>
        <taxon>Pteriomorphia</taxon>
        <taxon>Mytilida</taxon>
        <taxon>Mytiloidea</taxon>
        <taxon>Mytilidae</taxon>
        <taxon>Mytilinae</taxon>
        <taxon>Mytilus</taxon>
    </lineage>
</organism>
<protein>
    <recommendedName>
        <fullName evidence="2">ShKT domain-containing protein</fullName>
    </recommendedName>
</protein>
<name>A0A6J8BQ86_MYTCO</name>
<dbReference type="PROSITE" id="PS51670">
    <property type="entry name" value="SHKT"/>
    <property type="match status" value="2"/>
</dbReference>
<keyword evidence="1" id="KW-1015">Disulfide bond</keyword>
<proteinExistence type="predicted"/>
<dbReference type="Gene3D" id="1.10.10.1940">
    <property type="match status" value="1"/>
</dbReference>
<feature type="domain" description="ShKT" evidence="2">
    <location>
        <begin position="103"/>
        <end position="131"/>
    </location>
</feature>
<dbReference type="OrthoDB" id="6149488at2759"/>
<dbReference type="InterPro" id="IPR003582">
    <property type="entry name" value="ShKT_dom"/>
</dbReference>
<keyword evidence="4" id="KW-1185">Reference proteome</keyword>
<sequence>MLLPIGKKTWTINRILRTDRKLEKLALSITLGPITAAQHCSDNKLVHCHHDGVCEDKILKVQCPVTCGLCQAPTNTSIPATSVPTTSATSIPTTPTSLGAQPCLDDAHVSCHTSVCNGALKQFCPATCKTCSAITSLAPCFDDPSINCHISACSHPVLKDFCKATCGLCSVTTSSKHTCNKLGLLMDLAFGLNINNTNARKCEGKSADAILLKHCSAPNIAAWTKGIQVSSICNKITPYSPIAEWKDNHLTDVSGVVVSCQNKRIEMISQSCGSPVSLRNITRPASDSLFTVLW</sequence>
<feature type="disulfide bond" evidence="1">
    <location>
        <begin position="153"/>
        <end position="166"/>
    </location>
</feature>
<accession>A0A6J8BQ86</accession>
<dbReference type="EMBL" id="CACVKT020003831">
    <property type="protein sequence ID" value="CAC5386003.1"/>
    <property type="molecule type" value="Genomic_DNA"/>
</dbReference>
<gene>
    <name evidence="3" type="ORF">MCOR_21494</name>
</gene>
<dbReference type="Proteomes" id="UP000507470">
    <property type="component" value="Unassembled WGS sequence"/>
</dbReference>
<dbReference type="AlphaFoldDB" id="A0A6J8BQ86"/>